<proteinExistence type="predicted"/>
<sequence>MTGNNCIIDDGLLQVVPATSGQPGSRGVANLTPEQLSRKRANDRDAQRGIHTRAKQTLEAKDRRIAELESQQPHQDLQKVKDELDKVCVEREQAEVSHILLLTPHLRH</sequence>
<keyword evidence="3" id="KW-1185">Reference proteome</keyword>
<evidence type="ECO:0000313" key="3">
    <source>
        <dbReference type="Proteomes" id="UP000308549"/>
    </source>
</evidence>
<dbReference type="PANTHER" id="PTHR37012">
    <property type="entry name" value="B-ZIP TRANSCRIPTION FACTOR (EUROFUNG)-RELATED"/>
    <property type="match status" value="1"/>
</dbReference>
<evidence type="ECO:0000313" key="2">
    <source>
        <dbReference type="EMBL" id="TKA31632.1"/>
    </source>
</evidence>
<dbReference type="EMBL" id="NAJL01000007">
    <property type="protein sequence ID" value="TKA31632.1"/>
    <property type="molecule type" value="Genomic_DNA"/>
</dbReference>
<dbReference type="OrthoDB" id="4161589at2759"/>
<reference evidence="2 3" key="1">
    <citation type="submission" date="2017-03" db="EMBL/GenBank/DDBJ databases">
        <title>Genomes of endolithic fungi from Antarctica.</title>
        <authorList>
            <person name="Coleine C."/>
            <person name="Masonjones S."/>
            <person name="Stajich J.E."/>
        </authorList>
    </citation>
    <scope>NUCLEOTIDE SEQUENCE [LARGE SCALE GENOMIC DNA]</scope>
    <source>
        <strain evidence="2 3">CCFEE 6315</strain>
    </source>
</reference>
<dbReference type="PANTHER" id="PTHR37012:SF2">
    <property type="entry name" value="BZIP DOMAIN-CONTAINING PROTEIN-RELATED"/>
    <property type="match status" value="1"/>
</dbReference>
<name>A0A4U0UAB8_9PEZI</name>
<gene>
    <name evidence="2" type="ORF">B0A50_01709</name>
</gene>
<evidence type="ECO:0000256" key="1">
    <source>
        <dbReference type="SAM" id="MobiDB-lite"/>
    </source>
</evidence>
<dbReference type="Proteomes" id="UP000308549">
    <property type="component" value="Unassembled WGS sequence"/>
</dbReference>
<organism evidence="2 3">
    <name type="scientific">Salinomyces thailandicus</name>
    <dbReference type="NCBI Taxonomy" id="706561"/>
    <lineage>
        <taxon>Eukaryota</taxon>
        <taxon>Fungi</taxon>
        <taxon>Dikarya</taxon>
        <taxon>Ascomycota</taxon>
        <taxon>Pezizomycotina</taxon>
        <taxon>Dothideomycetes</taxon>
        <taxon>Dothideomycetidae</taxon>
        <taxon>Mycosphaerellales</taxon>
        <taxon>Teratosphaeriaceae</taxon>
        <taxon>Salinomyces</taxon>
    </lineage>
</organism>
<feature type="region of interest" description="Disordered" evidence="1">
    <location>
        <begin position="18"/>
        <end position="59"/>
    </location>
</feature>
<feature type="compositionally biased region" description="Basic and acidic residues" evidence="1">
    <location>
        <begin position="36"/>
        <end position="48"/>
    </location>
</feature>
<accession>A0A4U0UAB8</accession>
<protein>
    <submittedName>
        <fullName evidence="2">Uncharacterized protein</fullName>
    </submittedName>
</protein>
<comment type="caution">
    <text evidence="2">The sequence shown here is derived from an EMBL/GenBank/DDBJ whole genome shotgun (WGS) entry which is preliminary data.</text>
</comment>
<dbReference type="AlphaFoldDB" id="A0A4U0UAB8"/>